<evidence type="ECO:0000313" key="5">
    <source>
        <dbReference type="Proteomes" id="UP000265341"/>
    </source>
</evidence>
<dbReference type="InterPro" id="IPR023149">
    <property type="entry name" value="Trans_acon_MeTrfase_C"/>
</dbReference>
<comment type="caution">
    <text evidence="4">The sequence shown here is derived from an EMBL/GenBank/DDBJ whole genome shotgun (WGS) entry which is preliminary data.</text>
</comment>
<dbReference type="CDD" id="cd02440">
    <property type="entry name" value="AdoMet_MTases"/>
    <property type="match status" value="1"/>
</dbReference>
<dbReference type="GO" id="GO:0030798">
    <property type="term" value="F:trans-aconitate 2-methyltransferase activity"/>
    <property type="evidence" value="ECO:0007669"/>
    <property type="project" value="UniProtKB-EC"/>
</dbReference>
<dbReference type="Pfam" id="PF13649">
    <property type="entry name" value="Methyltransf_25"/>
    <property type="match status" value="1"/>
</dbReference>
<dbReference type="InterPro" id="IPR041698">
    <property type="entry name" value="Methyltransf_25"/>
</dbReference>
<gene>
    <name evidence="4" type="primary">tam</name>
    <name evidence="4" type="ORF">Mrose_00037</name>
</gene>
<accession>A0A399F4M5</accession>
<dbReference type="EMBL" id="QWLA01000001">
    <property type="protein sequence ID" value="RIH89812.1"/>
    <property type="molecule type" value="Genomic_DNA"/>
</dbReference>
<keyword evidence="5" id="KW-1185">Reference proteome</keyword>
<dbReference type="PANTHER" id="PTHR43861">
    <property type="entry name" value="TRANS-ACONITATE 2-METHYLTRANSFERASE-RELATED"/>
    <property type="match status" value="1"/>
</dbReference>
<dbReference type="GO" id="GO:0032259">
    <property type="term" value="P:methylation"/>
    <property type="evidence" value="ECO:0007669"/>
    <property type="project" value="UniProtKB-KW"/>
</dbReference>
<dbReference type="Gene3D" id="1.10.150.290">
    <property type="entry name" value="S-adenosyl-L-methionine-dependent methyltransferases"/>
    <property type="match status" value="1"/>
</dbReference>
<keyword evidence="2 4" id="KW-0808">Transferase</keyword>
<dbReference type="OrthoDB" id="9774345at2"/>
<dbReference type="InterPro" id="IPR029063">
    <property type="entry name" value="SAM-dependent_MTases_sf"/>
</dbReference>
<proteinExistence type="predicted"/>
<organism evidence="4 5">
    <name type="scientific">Calidithermus roseus</name>
    <dbReference type="NCBI Taxonomy" id="1644118"/>
    <lineage>
        <taxon>Bacteria</taxon>
        <taxon>Thermotogati</taxon>
        <taxon>Deinococcota</taxon>
        <taxon>Deinococci</taxon>
        <taxon>Thermales</taxon>
        <taxon>Thermaceae</taxon>
        <taxon>Calidithermus</taxon>
    </lineage>
</organism>
<sequence length="254" mass="28538">MPWNPEQYEKFKAERTAPFDDLLALVRVRPGLRVVDLGCGTGELTRRLADRLPGSTVTGLDSSPEMLAKSQNFAREGLSFVQGDFRELEGQYDLIFSNAALQWADDHPTLFARLWGHLNPGGQMVVQMPANGDHPSHRLAREVAEEPEFRAYFPHQGRRHPVLPVEDYAQLFFDLGGQDITAVLKVYPHVLPDADAIVEWVKGTLLTAYLGVLPEGLQGVFLERYRSRLNELMPQKPVFYGFKRVLLAASKPAV</sequence>
<keyword evidence="1 4" id="KW-0489">Methyltransferase</keyword>
<evidence type="ECO:0000256" key="2">
    <source>
        <dbReference type="ARBA" id="ARBA00022679"/>
    </source>
</evidence>
<evidence type="ECO:0000259" key="3">
    <source>
        <dbReference type="Pfam" id="PF13649"/>
    </source>
</evidence>
<dbReference type="Proteomes" id="UP000265341">
    <property type="component" value="Unassembled WGS sequence"/>
</dbReference>
<name>A0A399F4M5_9DEIN</name>
<dbReference type="Gene3D" id="3.40.50.150">
    <property type="entry name" value="Vaccinia Virus protein VP39"/>
    <property type="match status" value="1"/>
</dbReference>
<dbReference type="RefSeq" id="WP_119275416.1">
    <property type="nucleotide sequence ID" value="NZ_QWLA01000001.1"/>
</dbReference>
<reference evidence="4 5" key="1">
    <citation type="submission" date="2018-08" db="EMBL/GenBank/DDBJ databases">
        <title>Meiothermus roseus NBRC 110900 genome sequencing project.</title>
        <authorList>
            <person name="Da Costa M.S."/>
            <person name="Albuquerque L."/>
            <person name="Raposo P."/>
            <person name="Froufe H.J.C."/>
            <person name="Barroso C.S."/>
            <person name="Egas C."/>
        </authorList>
    </citation>
    <scope>NUCLEOTIDE SEQUENCE [LARGE SCALE GENOMIC DNA]</scope>
    <source>
        <strain evidence="4 5">NBRC 110900</strain>
    </source>
</reference>
<dbReference type="PANTHER" id="PTHR43861:SF1">
    <property type="entry name" value="TRANS-ACONITATE 2-METHYLTRANSFERASE"/>
    <property type="match status" value="1"/>
</dbReference>
<evidence type="ECO:0000313" key="4">
    <source>
        <dbReference type="EMBL" id="RIH89812.1"/>
    </source>
</evidence>
<protein>
    <submittedName>
        <fullName evidence="4">Trans-aconitate 2-methyltransferase</fullName>
        <ecNumber evidence="4">2.1.1.144</ecNumber>
    </submittedName>
</protein>
<dbReference type="EC" id="2.1.1.144" evidence="4"/>
<feature type="domain" description="Methyltransferase" evidence="3">
    <location>
        <begin position="34"/>
        <end position="122"/>
    </location>
</feature>
<evidence type="ECO:0000256" key="1">
    <source>
        <dbReference type="ARBA" id="ARBA00022603"/>
    </source>
</evidence>
<dbReference type="SUPFAM" id="SSF53335">
    <property type="entry name" value="S-adenosyl-L-methionine-dependent methyltransferases"/>
    <property type="match status" value="1"/>
</dbReference>
<dbReference type="AlphaFoldDB" id="A0A399F4M5"/>